<reference evidence="1 2" key="1">
    <citation type="submission" date="2016-07" db="EMBL/GenBank/DDBJ databases">
        <title>Caryophanon latum genome sequencing.</title>
        <authorList>
            <person name="Verma A."/>
            <person name="Pal Y."/>
            <person name="Krishnamurthi S."/>
        </authorList>
    </citation>
    <scope>NUCLEOTIDE SEQUENCE [LARGE SCALE GENOMIC DNA]</scope>
    <source>
        <strain evidence="1 2">DSM 14151</strain>
    </source>
</reference>
<evidence type="ECO:0000313" key="2">
    <source>
        <dbReference type="Proteomes" id="UP000093482"/>
    </source>
</evidence>
<keyword evidence="2" id="KW-1185">Reference proteome</keyword>
<proteinExistence type="predicted"/>
<dbReference type="SUPFAM" id="SSF48452">
    <property type="entry name" value="TPR-like"/>
    <property type="match status" value="1"/>
</dbReference>
<evidence type="ECO:0000313" key="1">
    <source>
        <dbReference type="EMBL" id="OCS90747.1"/>
    </source>
</evidence>
<dbReference type="AlphaFoldDB" id="A0A1C0YUA3"/>
<dbReference type="Proteomes" id="UP000093482">
    <property type="component" value="Unassembled WGS sequence"/>
</dbReference>
<dbReference type="InterPro" id="IPR011990">
    <property type="entry name" value="TPR-like_helical_dom_sf"/>
</dbReference>
<protein>
    <recommendedName>
        <fullName evidence="3">MalT-like TPR region domain-containing protein</fullName>
    </recommendedName>
</protein>
<comment type="caution">
    <text evidence="1">The sequence shown here is derived from an EMBL/GenBank/DDBJ whole genome shotgun (WGS) entry which is preliminary data.</text>
</comment>
<accession>A0A1C0YUA3</accession>
<name>A0A1C0YUA3_9BACL</name>
<dbReference type="Gene3D" id="1.25.40.10">
    <property type="entry name" value="Tetratricopeptide repeat domain"/>
    <property type="match status" value="1"/>
</dbReference>
<gene>
    <name evidence="1" type="ORF">A6K76_01470</name>
</gene>
<organism evidence="1 2">
    <name type="scientific">Caryophanon latum</name>
    <dbReference type="NCBI Taxonomy" id="33977"/>
    <lineage>
        <taxon>Bacteria</taxon>
        <taxon>Bacillati</taxon>
        <taxon>Bacillota</taxon>
        <taxon>Bacilli</taxon>
        <taxon>Bacillales</taxon>
        <taxon>Caryophanaceae</taxon>
        <taxon>Caryophanon</taxon>
    </lineage>
</organism>
<sequence length="445" mass="51718">MIVHKNDKLTDAFLLQQDGKYLEAIQHAQAQLVKAKVNMNVRDMLDAYVDLYYCYFNELLFEEALQVYEAHKKLFITTNDRADVMYHYVMSYMLYDVTKQYDAGIDALKKALAIATSIQAHHIVGLANCFIGALYTRKKQHNEALDYGTLGVAYIRTFAPNLTFYTLQCEICLAQIATSAHAFEQAAKIIDTIDLLQTLDKHQTLYLQFLFVKMRYLYVTNQLDVAQTFRETLIATVASTNDHVVAKLLVPTIKNALKHLPLQQELDFWENYEQTLQLAVTNETRSILKAFSLQQQTLLSEDHEEQTLLPKSLFFDRGQSLFELATKPLLLLICQMDTTDFSEQKRSYFQFHMLQQALDQFMHQFDTQHYISCHLTPHKFAVLFEYDAADVTHLHLPKTLSMELLGKTQNYPLYFSYTSTLTSRSNSFLEMYHLTESRLYQLVFH</sequence>
<dbReference type="EMBL" id="MATO01000034">
    <property type="protein sequence ID" value="OCS90747.1"/>
    <property type="molecule type" value="Genomic_DNA"/>
</dbReference>
<evidence type="ECO:0008006" key="3">
    <source>
        <dbReference type="Google" id="ProtNLM"/>
    </source>
</evidence>